<comment type="caution">
    <text evidence="15">The sequence shown here is derived from an EMBL/GenBank/DDBJ whole genome shotgun (WGS) entry which is preliminary data.</text>
</comment>
<reference evidence="15" key="1">
    <citation type="journal article" date="2014" name="Int. J. Syst. Evol. Microbiol.">
        <title>Complete genome sequence of Corynebacterium casei LMG S-19264T (=DSM 44701T), isolated from a smear-ripened cheese.</title>
        <authorList>
            <consortium name="US DOE Joint Genome Institute (JGI-PGF)"/>
            <person name="Walter F."/>
            <person name="Albersmeier A."/>
            <person name="Kalinowski J."/>
            <person name="Ruckert C."/>
        </authorList>
    </citation>
    <scope>NUCLEOTIDE SEQUENCE</scope>
    <source>
        <strain evidence="15">VKM Ac-1020</strain>
    </source>
</reference>
<evidence type="ECO:0000256" key="13">
    <source>
        <dbReference type="RuleBase" id="RU362091"/>
    </source>
</evidence>
<dbReference type="NCBIfam" id="TIGR02121">
    <property type="entry name" value="Na_Pro_sym"/>
    <property type="match status" value="1"/>
</dbReference>
<keyword evidence="5 14" id="KW-0812">Transmembrane</keyword>
<comment type="catalytic activity">
    <reaction evidence="12">
        <text>L-proline(in) + Na(+)(in) = L-proline(out) + Na(+)(out)</text>
        <dbReference type="Rhea" id="RHEA:28967"/>
        <dbReference type="ChEBI" id="CHEBI:29101"/>
        <dbReference type="ChEBI" id="CHEBI:60039"/>
    </reaction>
</comment>
<evidence type="ECO:0000256" key="7">
    <source>
        <dbReference type="ARBA" id="ARBA00022989"/>
    </source>
</evidence>
<keyword evidence="8 14" id="KW-0915">Sodium</keyword>
<dbReference type="Gene3D" id="1.20.1730.10">
    <property type="entry name" value="Sodium/glucose cotransporter"/>
    <property type="match status" value="1"/>
</dbReference>
<evidence type="ECO:0000256" key="5">
    <source>
        <dbReference type="ARBA" id="ARBA00022692"/>
    </source>
</evidence>
<dbReference type="PANTHER" id="PTHR48086">
    <property type="entry name" value="SODIUM/PROLINE SYMPORTER-RELATED"/>
    <property type="match status" value="1"/>
</dbReference>
<dbReference type="GO" id="GO:0005886">
    <property type="term" value="C:plasma membrane"/>
    <property type="evidence" value="ECO:0007669"/>
    <property type="project" value="UniProtKB-SubCell"/>
</dbReference>
<evidence type="ECO:0000256" key="3">
    <source>
        <dbReference type="ARBA" id="ARBA00022448"/>
    </source>
</evidence>
<comment type="similarity">
    <text evidence="2 13">Belongs to the sodium:solute symporter (SSF) (TC 2.A.21) family.</text>
</comment>
<feature type="transmembrane region" description="Helical" evidence="14">
    <location>
        <begin position="76"/>
        <end position="94"/>
    </location>
</feature>
<dbReference type="GO" id="GO:0031402">
    <property type="term" value="F:sodium ion binding"/>
    <property type="evidence" value="ECO:0007669"/>
    <property type="project" value="UniProtKB-UniRule"/>
</dbReference>
<feature type="transmembrane region" description="Helical" evidence="14">
    <location>
        <begin position="280"/>
        <end position="301"/>
    </location>
</feature>
<feature type="transmembrane region" description="Helical" evidence="14">
    <location>
        <begin position="6"/>
        <end position="26"/>
    </location>
</feature>
<feature type="transmembrane region" description="Helical" evidence="14">
    <location>
        <begin position="427"/>
        <end position="450"/>
    </location>
</feature>
<feature type="transmembrane region" description="Helical" evidence="14">
    <location>
        <begin position="456"/>
        <end position="475"/>
    </location>
</feature>
<dbReference type="NCBIfam" id="TIGR00813">
    <property type="entry name" value="sss"/>
    <property type="match status" value="1"/>
</dbReference>
<dbReference type="EMBL" id="BSEJ01000001">
    <property type="protein sequence ID" value="GLJ59931.1"/>
    <property type="molecule type" value="Genomic_DNA"/>
</dbReference>
<organism evidence="15 16">
    <name type="scientific">Microbacterium barkeri</name>
    <dbReference type="NCBI Taxonomy" id="33917"/>
    <lineage>
        <taxon>Bacteria</taxon>
        <taxon>Bacillati</taxon>
        <taxon>Actinomycetota</taxon>
        <taxon>Actinomycetes</taxon>
        <taxon>Micrococcales</taxon>
        <taxon>Microbacteriaceae</taxon>
        <taxon>Microbacterium</taxon>
    </lineage>
</organism>
<proteinExistence type="inferred from homology"/>
<name>A0A9W6H092_9MICO</name>
<feature type="transmembrane region" description="Helical" evidence="14">
    <location>
        <begin position="327"/>
        <end position="351"/>
    </location>
</feature>
<dbReference type="Pfam" id="PF00474">
    <property type="entry name" value="SSF"/>
    <property type="match status" value="1"/>
</dbReference>
<dbReference type="CDD" id="cd11475">
    <property type="entry name" value="SLC5sbd_PutP"/>
    <property type="match status" value="1"/>
</dbReference>
<evidence type="ECO:0000256" key="6">
    <source>
        <dbReference type="ARBA" id="ARBA00022847"/>
    </source>
</evidence>
<accession>A0A9W6H092</accession>
<keyword evidence="14" id="KW-0029">Amino-acid transport</keyword>
<sequence>MSDQVYLYIALGIYFAGMLAIGFFAARRTKDHEDYMLAGRNLPPWVAALSAGASDMSGWLVMGLPGAIYATGLIEAWIAIGLTIGAYLNWLIVAPRLRAYTEVSNNSITVPSFFENRLKDRSRLLRIVSALIILVFFTLYISSGMVAGGVFFESSFDGDYLVGMLLVTGVTLAYTLFGGFLGASLTDVAQGLLMMVALILVPVVAIANVGGLGAVGEAIASASPDALSFTGGEALSGATVLAIVSALAWGLGYFGQPHIIVRFMALPSPAGAKPARRIGIGWMVISMGGAVIAGLAGIAYFDQPGVEELANPETVVLRMSQILLHPLIAGFVLAAVLAAIMSTISSQLIVCSSALVEDLYKVVRKAPPRDRTLVILGRSCVLAVAIVAALLAISPNDTILGLVAFAWAGFGASFGPLILLSLFWKRLTAWGVLAGMVSGSVIVFTWPLLGTGVYELLPGFIGALIIAVLVSLATYRANADIEREFTDTAALTIARPGAPA</sequence>
<dbReference type="InterPro" id="IPR050277">
    <property type="entry name" value="Sodium:Solute_Symporter"/>
</dbReference>
<evidence type="ECO:0000256" key="12">
    <source>
        <dbReference type="ARBA" id="ARBA00033708"/>
    </source>
</evidence>
<dbReference type="PROSITE" id="PS50283">
    <property type="entry name" value="NA_SOLUT_SYMP_3"/>
    <property type="match status" value="1"/>
</dbReference>
<keyword evidence="7 14" id="KW-1133">Transmembrane helix</keyword>
<keyword evidence="4 14" id="KW-1003">Cell membrane</keyword>
<feature type="transmembrane region" description="Helical" evidence="14">
    <location>
        <begin position="124"/>
        <end position="148"/>
    </location>
</feature>
<reference evidence="15" key="2">
    <citation type="submission" date="2023-01" db="EMBL/GenBank/DDBJ databases">
        <authorList>
            <person name="Sun Q."/>
            <person name="Evtushenko L."/>
        </authorList>
    </citation>
    <scope>NUCLEOTIDE SEQUENCE</scope>
    <source>
        <strain evidence="15">VKM Ac-1020</strain>
    </source>
</reference>
<dbReference type="InterPro" id="IPR001734">
    <property type="entry name" value="Na/solute_symporter"/>
</dbReference>
<dbReference type="AlphaFoldDB" id="A0A9W6H092"/>
<protein>
    <recommendedName>
        <fullName evidence="14">Sodium/proline symporter</fullName>
    </recommendedName>
    <alternativeName>
        <fullName evidence="14">Proline permease</fullName>
    </alternativeName>
</protein>
<keyword evidence="3 14" id="KW-0813">Transport</keyword>
<dbReference type="Proteomes" id="UP001142462">
    <property type="component" value="Unassembled WGS sequence"/>
</dbReference>
<evidence type="ECO:0000256" key="8">
    <source>
        <dbReference type="ARBA" id="ARBA00023053"/>
    </source>
</evidence>
<keyword evidence="16" id="KW-1185">Reference proteome</keyword>
<evidence type="ECO:0000256" key="9">
    <source>
        <dbReference type="ARBA" id="ARBA00023065"/>
    </source>
</evidence>
<evidence type="ECO:0000256" key="10">
    <source>
        <dbReference type="ARBA" id="ARBA00023136"/>
    </source>
</evidence>
<dbReference type="InterPro" id="IPR011851">
    <property type="entry name" value="Na/Pro_symporter"/>
</dbReference>
<gene>
    <name evidence="15" type="primary">putP</name>
    <name evidence="15" type="ORF">GCM10017576_00600</name>
</gene>
<keyword evidence="10 14" id="KW-0472">Membrane</keyword>
<feature type="transmembrane region" description="Helical" evidence="14">
    <location>
        <begin position="192"/>
        <end position="214"/>
    </location>
</feature>
<dbReference type="GO" id="GO:0015824">
    <property type="term" value="P:proline transport"/>
    <property type="evidence" value="ECO:0007669"/>
    <property type="project" value="UniProtKB-UniRule"/>
</dbReference>
<comment type="function">
    <text evidence="14">Catalyzes the sodium-dependent uptake of extracellular L-proline.</text>
</comment>
<evidence type="ECO:0000256" key="4">
    <source>
        <dbReference type="ARBA" id="ARBA00022475"/>
    </source>
</evidence>
<dbReference type="GO" id="GO:0005298">
    <property type="term" value="F:proline:sodium symporter activity"/>
    <property type="evidence" value="ECO:0007669"/>
    <property type="project" value="UniProtKB-UniRule"/>
</dbReference>
<keyword evidence="6 14" id="KW-0769">Symport</keyword>
<evidence type="ECO:0000313" key="15">
    <source>
        <dbReference type="EMBL" id="GLJ59931.1"/>
    </source>
</evidence>
<feature type="transmembrane region" description="Helical" evidence="14">
    <location>
        <begin position="234"/>
        <end position="254"/>
    </location>
</feature>
<evidence type="ECO:0000256" key="2">
    <source>
        <dbReference type="ARBA" id="ARBA00006434"/>
    </source>
</evidence>
<feature type="transmembrane region" description="Helical" evidence="14">
    <location>
        <begin position="372"/>
        <end position="393"/>
    </location>
</feature>
<keyword evidence="9 14" id="KW-0406">Ion transport</keyword>
<evidence type="ECO:0000256" key="14">
    <source>
        <dbReference type="RuleBase" id="RU366012"/>
    </source>
</evidence>
<dbReference type="RefSeq" id="WP_271171669.1">
    <property type="nucleotide sequence ID" value="NZ_BSEJ01000001.1"/>
</dbReference>
<evidence type="ECO:0000256" key="11">
    <source>
        <dbReference type="ARBA" id="ARBA00023201"/>
    </source>
</evidence>
<dbReference type="InterPro" id="IPR038377">
    <property type="entry name" value="Na/Glc_symporter_sf"/>
</dbReference>
<dbReference type="PANTHER" id="PTHR48086:SF3">
    <property type="entry name" value="SODIUM_PROLINE SYMPORTER"/>
    <property type="match status" value="1"/>
</dbReference>
<evidence type="ECO:0000313" key="16">
    <source>
        <dbReference type="Proteomes" id="UP001142462"/>
    </source>
</evidence>
<feature type="transmembrane region" description="Helical" evidence="14">
    <location>
        <begin position="399"/>
        <end position="420"/>
    </location>
</feature>
<evidence type="ECO:0000256" key="1">
    <source>
        <dbReference type="ARBA" id="ARBA00004651"/>
    </source>
</evidence>
<keyword evidence="11 14" id="KW-0739">Sodium transport</keyword>
<feature type="transmembrane region" description="Helical" evidence="14">
    <location>
        <begin position="160"/>
        <end position="180"/>
    </location>
</feature>
<comment type="subcellular location">
    <subcellularLocation>
        <location evidence="1 14">Cell membrane</location>
        <topology evidence="1 14">Multi-pass membrane protein</topology>
    </subcellularLocation>
</comment>
<dbReference type="GO" id="GO:0015193">
    <property type="term" value="F:L-proline transmembrane transporter activity"/>
    <property type="evidence" value="ECO:0007669"/>
    <property type="project" value="TreeGrafter"/>
</dbReference>